<dbReference type="FunFam" id="3.40.850.10:FF:000029">
    <property type="entry name" value="Kinesin-like protein KIF17"/>
    <property type="match status" value="1"/>
</dbReference>
<feature type="domain" description="Kinesin motor" evidence="15">
    <location>
        <begin position="5"/>
        <end position="335"/>
    </location>
</feature>
<dbReference type="PROSITE" id="PS00411">
    <property type="entry name" value="KINESIN_MOTOR_1"/>
    <property type="match status" value="1"/>
</dbReference>
<gene>
    <name evidence="16" type="primary">KIF17</name>
</gene>
<dbReference type="GO" id="GO:0098971">
    <property type="term" value="P:anterograde dendritic transport of neurotransmitter receptor complex"/>
    <property type="evidence" value="ECO:0007669"/>
    <property type="project" value="Ensembl"/>
</dbReference>
<dbReference type="InterPro" id="IPR027640">
    <property type="entry name" value="Kinesin-like_fam"/>
</dbReference>
<feature type="region of interest" description="Disordered" evidence="14">
    <location>
        <begin position="516"/>
        <end position="592"/>
    </location>
</feature>
<evidence type="ECO:0000313" key="16">
    <source>
        <dbReference type="Ensembl" id="ENSAMEP00000003116.2"/>
    </source>
</evidence>
<dbReference type="Pfam" id="PF00225">
    <property type="entry name" value="Kinesin"/>
    <property type="match status" value="1"/>
</dbReference>
<evidence type="ECO:0000256" key="13">
    <source>
        <dbReference type="SAM" id="Coils"/>
    </source>
</evidence>
<dbReference type="GO" id="GO:0016192">
    <property type="term" value="P:vesicle-mediated transport"/>
    <property type="evidence" value="ECO:0007669"/>
    <property type="project" value="Ensembl"/>
</dbReference>
<dbReference type="GO" id="GO:1990075">
    <property type="term" value="C:periciliary membrane compartment"/>
    <property type="evidence" value="ECO:0007669"/>
    <property type="project" value="Ensembl"/>
</dbReference>
<evidence type="ECO:0000259" key="15">
    <source>
        <dbReference type="PROSITE" id="PS50067"/>
    </source>
</evidence>
<comment type="function">
    <text evidence="9">Dendrite-specific motor protein which, in association with the Apba1-containing complex (LIN-10-LIN-2-LIN-7 complex), transports vesicles containing N-methyl-D-aspartate (NMDA) receptor subunit NR2B along microtubules.</text>
</comment>
<dbReference type="InterPro" id="IPR019821">
    <property type="entry name" value="Kinesin_motor_CS"/>
</dbReference>
<dbReference type="GeneTree" id="ENSGT00940000158776"/>
<dbReference type="GO" id="GO:0005871">
    <property type="term" value="C:kinesin complex"/>
    <property type="evidence" value="ECO:0007669"/>
    <property type="project" value="Ensembl"/>
</dbReference>
<dbReference type="GO" id="GO:0036064">
    <property type="term" value="C:ciliary basal body"/>
    <property type="evidence" value="ECO:0007669"/>
    <property type="project" value="Ensembl"/>
</dbReference>
<dbReference type="AlphaFoldDB" id="G1L8A0"/>
<dbReference type="Proteomes" id="UP000008912">
    <property type="component" value="Unassembled WGS sequence"/>
</dbReference>
<dbReference type="GO" id="GO:0031503">
    <property type="term" value="P:protein-containing complex localization"/>
    <property type="evidence" value="ECO:0007669"/>
    <property type="project" value="Ensembl"/>
</dbReference>
<evidence type="ECO:0000256" key="10">
    <source>
        <dbReference type="ARBA" id="ARBA00062719"/>
    </source>
</evidence>
<dbReference type="InterPro" id="IPR036961">
    <property type="entry name" value="Kinesin_motor_dom_sf"/>
</dbReference>
<feature type="region of interest" description="Disordered" evidence="14">
    <location>
        <begin position="933"/>
        <end position="961"/>
    </location>
</feature>
<keyword evidence="5 12" id="KW-0067">ATP-binding</keyword>
<proteinExistence type="inferred from homology"/>
<evidence type="ECO:0000256" key="12">
    <source>
        <dbReference type="PROSITE-ProRule" id="PRU00283"/>
    </source>
</evidence>
<comment type="subunit">
    <text evidence="10">Homodimer. Interacts with APBA1 (via PDZ domain); the interaction is direct and is required for association of KIF17 with the cargo that is to be transported. Interacts with IFT B complex components IFT52 and IFT57. Interacts with IFT70B. Interacts with PIWIL1. Interacts with TBATA.</text>
</comment>
<evidence type="ECO:0000256" key="5">
    <source>
        <dbReference type="ARBA" id="ARBA00022840"/>
    </source>
</evidence>
<protein>
    <recommendedName>
        <fullName evidence="11">Kinesin-like protein KIF17</fullName>
    </recommendedName>
</protein>
<dbReference type="Gene3D" id="3.40.850.10">
    <property type="entry name" value="Kinesin motor domain"/>
    <property type="match status" value="1"/>
</dbReference>
<dbReference type="GO" id="GO:0005930">
    <property type="term" value="C:axoneme"/>
    <property type="evidence" value="ECO:0007669"/>
    <property type="project" value="Ensembl"/>
</dbReference>
<dbReference type="GO" id="GO:0098794">
    <property type="term" value="C:postsynapse"/>
    <property type="evidence" value="ECO:0007669"/>
    <property type="project" value="Ensembl"/>
</dbReference>
<dbReference type="PANTHER" id="PTHR47969:SF21">
    <property type="entry name" value="KINESIN-LIKE PROTEIN"/>
    <property type="match status" value="1"/>
</dbReference>
<evidence type="ECO:0000256" key="9">
    <source>
        <dbReference type="ARBA" id="ARBA00059114"/>
    </source>
</evidence>
<keyword evidence="2" id="KW-0963">Cytoplasm</keyword>
<dbReference type="GO" id="GO:0008017">
    <property type="term" value="F:microtubule binding"/>
    <property type="evidence" value="ECO:0007669"/>
    <property type="project" value="InterPro"/>
</dbReference>
<dbReference type="InterPro" id="IPR001752">
    <property type="entry name" value="Kinesin_motor_dom"/>
</dbReference>
<dbReference type="SUPFAM" id="SSF52540">
    <property type="entry name" value="P-loop containing nucleoside triphosphate hydrolases"/>
    <property type="match status" value="1"/>
</dbReference>
<keyword evidence="4 12" id="KW-0547">Nucleotide-binding</keyword>
<feature type="region of interest" description="Disordered" evidence="14">
    <location>
        <begin position="994"/>
        <end position="1057"/>
    </location>
</feature>
<dbReference type="SMART" id="SM00129">
    <property type="entry name" value="KISc"/>
    <property type="match status" value="1"/>
</dbReference>
<reference evidence="16" key="3">
    <citation type="submission" date="2025-09" db="UniProtKB">
        <authorList>
            <consortium name="Ensembl"/>
        </authorList>
    </citation>
    <scope>IDENTIFICATION</scope>
</reference>
<dbReference type="GO" id="GO:0001917">
    <property type="term" value="C:photoreceptor inner segment"/>
    <property type="evidence" value="ECO:0007669"/>
    <property type="project" value="Ensembl"/>
</dbReference>
<name>G1L8A0_AILME</name>
<evidence type="ECO:0000256" key="8">
    <source>
        <dbReference type="ARBA" id="ARBA00023212"/>
    </source>
</evidence>
<keyword evidence="3" id="KW-0493">Microtubule</keyword>
<sequence>MASESVKVVVRCRPMNQRERELNCQPVVTVDSARGQCSIQNPGAPDEPPKQFTFDGAYYVDHFTEQIYNEIAYPLVEGVTEGYNGTIFAYGQTGSGKSFTMQGLPDPPSQKGIIPRAFEHVFESVQCAENTKFLVRASYLEIYNEDIRDLLGADTKQKLELKEHPEKGVYVKGLSMHTVHSVAQCERVMETGWKNRSVGYTLMNKDSSRSHSIFTVSIEIYAVDEWGKDHLRAGKLNLVDLAGSERQSKTGATGVRLKEATKINLSLSALGNVISALVDGRCKHIPYRDSKLTRLLQDSLGGNTKTLMVACLSPADNNYDETLSTLRYANRAKNIKNKPHVNEDPKDALLREYQEEIKKLKAILAQQMGPGNLSALLSSQVPQNPVQTEEKLMPPPVIQSNTEAEKQLIREEYEERLARLRADYEAEQESRARLEEDITAMRNSYDVKLSTLEENLRKETGSVLRTPQDSPAEAVLKVEVLKAQGTTRAEFANRSESFPAFHYEMAVKPEVYSMPRPLPSEDVSRPEVSRGFEELRTAETSKSDVSVGSEESSRLEETSVSEACPGPQEPSRVGFSVPEAEAESRHLPEHSVSWEAVDPALQTGSVPEEEQPSLTALGLLPRLHDPFAEVEAKLARLSSAVAVPEAPQADTAKPPAQVADVTRDATWKKAQEAMGNERKALNRPTCVERENYLPPSGLDRWEVDQGPEVAEEMMLTAEPGITAEAEAQVALEAQPQPMLGMTSVRRDSVGVEVTVLTDDLLPVVDQQQVLARLQLLEQQVVGGEQAKNKDLKEKHKRRKRYADERKKQLVAALQTSDEDGGDWVLLRVYDSIQEEVRAKSKLLEKMQRKLRAAEVEIKDLQSEFQLEKIDYLATIRRQERDSMLFQQLLEQVQPLIRRDCNYSNLEKIRRESCWDEDNGFWKIPEPIILKTSLPVVPTGPQNKAVRKSSAADNGEPGTQEEDRYKLLLSRSDSENIASNYFRSRRASQILSMDPMKSLPHHSSPPGLSSPLSNTAAVSPTQAPEMPQPRPFRLESLDIPFTKARRKKSKSSFASEPL</sequence>
<dbReference type="GO" id="GO:0032839">
    <property type="term" value="C:dendrite cytoplasm"/>
    <property type="evidence" value="ECO:0007669"/>
    <property type="project" value="GOC"/>
</dbReference>
<evidence type="ECO:0000256" key="3">
    <source>
        <dbReference type="ARBA" id="ARBA00022701"/>
    </source>
</evidence>
<dbReference type="GO" id="GO:0003777">
    <property type="term" value="F:microtubule motor activity"/>
    <property type="evidence" value="ECO:0007669"/>
    <property type="project" value="Ensembl"/>
</dbReference>
<keyword evidence="7 12" id="KW-0505">Motor protein</keyword>
<dbReference type="GO" id="GO:0032391">
    <property type="term" value="C:photoreceptor connecting cilium"/>
    <property type="evidence" value="ECO:0007669"/>
    <property type="project" value="Ensembl"/>
</dbReference>
<feature type="compositionally biased region" description="Basic and acidic residues" evidence="14">
    <location>
        <begin position="522"/>
        <end position="542"/>
    </location>
</feature>
<evidence type="ECO:0000256" key="14">
    <source>
        <dbReference type="SAM" id="MobiDB-lite"/>
    </source>
</evidence>
<evidence type="ECO:0000256" key="6">
    <source>
        <dbReference type="ARBA" id="ARBA00023054"/>
    </source>
</evidence>
<evidence type="ECO:0000256" key="11">
    <source>
        <dbReference type="ARBA" id="ARBA00073204"/>
    </source>
</evidence>
<dbReference type="InterPro" id="IPR027417">
    <property type="entry name" value="P-loop_NTPase"/>
</dbReference>
<keyword evidence="8" id="KW-0206">Cytoskeleton</keyword>
<evidence type="ECO:0000256" key="7">
    <source>
        <dbReference type="ARBA" id="ARBA00023175"/>
    </source>
</evidence>
<dbReference type="STRING" id="9646.ENSAMEP00000003116"/>
<reference evidence="16 17" key="1">
    <citation type="journal article" date="2010" name="Nature">
        <title>The sequence and de novo assembly of the giant panda genome.</title>
        <authorList>
            <person name="Li R."/>
            <person name="Fan W."/>
            <person name="Tian G."/>
            <person name="Zhu H."/>
            <person name="He L."/>
            <person name="Cai J."/>
            <person name="Huang Q."/>
            <person name="Cai Q."/>
            <person name="Li B."/>
            <person name="Bai Y."/>
            <person name="Zhang Z."/>
            <person name="Zhang Y."/>
            <person name="Wang W."/>
            <person name="Li J."/>
            <person name="Wei F."/>
            <person name="Li H."/>
            <person name="Jian M."/>
            <person name="Li J."/>
            <person name="Zhang Z."/>
            <person name="Nielsen R."/>
            <person name="Li D."/>
            <person name="Gu W."/>
            <person name="Yang Z."/>
            <person name="Xuan Z."/>
            <person name="Ryder O.A."/>
            <person name="Leung F.C."/>
            <person name="Zhou Y."/>
            <person name="Cao J."/>
            <person name="Sun X."/>
            <person name="Fu Y."/>
            <person name="Fang X."/>
            <person name="Guo X."/>
            <person name="Wang B."/>
            <person name="Hou R."/>
            <person name="Shen F."/>
            <person name="Mu B."/>
            <person name="Ni P."/>
            <person name="Lin R."/>
            <person name="Qian W."/>
            <person name="Wang G."/>
            <person name="Yu C."/>
            <person name="Nie W."/>
            <person name="Wang J."/>
            <person name="Wu Z."/>
            <person name="Liang H."/>
            <person name="Min J."/>
            <person name="Wu Q."/>
            <person name="Cheng S."/>
            <person name="Ruan J."/>
            <person name="Wang M."/>
            <person name="Shi Z."/>
            <person name="Wen M."/>
            <person name="Liu B."/>
            <person name="Ren X."/>
            <person name="Zheng H."/>
            <person name="Dong D."/>
            <person name="Cook K."/>
            <person name="Shan G."/>
            <person name="Zhang H."/>
            <person name="Kosiol C."/>
            <person name="Xie X."/>
            <person name="Lu Z."/>
            <person name="Zheng H."/>
            <person name="Li Y."/>
            <person name="Steiner C.C."/>
            <person name="Lam T.T."/>
            <person name="Lin S."/>
            <person name="Zhang Q."/>
            <person name="Li G."/>
            <person name="Tian J."/>
            <person name="Gong T."/>
            <person name="Liu H."/>
            <person name="Zhang D."/>
            <person name="Fang L."/>
            <person name="Ye C."/>
            <person name="Zhang J."/>
            <person name="Hu W."/>
            <person name="Xu A."/>
            <person name="Ren Y."/>
            <person name="Zhang G."/>
            <person name="Bruford M.W."/>
            <person name="Li Q."/>
            <person name="Ma L."/>
            <person name="Guo Y."/>
            <person name="An N."/>
            <person name="Hu Y."/>
            <person name="Zheng Y."/>
            <person name="Shi Y."/>
            <person name="Li Z."/>
            <person name="Liu Q."/>
            <person name="Chen Y."/>
            <person name="Zhao J."/>
            <person name="Qu N."/>
            <person name="Zhao S."/>
            <person name="Tian F."/>
            <person name="Wang X."/>
            <person name="Wang H."/>
            <person name="Xu L."/>
            <person name="Liu X."/>
            <person name="Vinar T."/>
            <person name="Wang Y."/>
            <person name="Lam T.W."/>
            <person name="Yiu S.M."/>
            <person name="Liu S."/>
            <person name="Zhang H."/>
            <person name="Li D."/>
            <person name="Huang Y."/>
            <person name="Wang X."/>
            <person name="Yang G."/>
            <person name="Jiang Z."/>
            <person name="Wang J."/>
            <person name="Qin N."/>
            <person name="Li L."/>
            <person name="Li J."/>
            <person name="Bolund L."/>
            <person name="Kristiansen K."/>
            <person name="Wong G.K."/>
            <person name="Olson M."/>
            <person name="Zhang X."/>
            <person name="Li S."/>
            <person name="Yang H."/>
            <person name="Wang J."/>
            <person name="Wang J."/>
        </authorList>
    </citation>
    <scope>NUCLEOTIDE SEQUENCE [LARGE SCALE GENOMIC DNA]</scope>
</reference>
<reference evidence="16" key="2">
    <citation type="submission" date="2025-08" db="UniProtKB">
        <authorList>
            <consortium name="Ensembl"/>
        </authorList>
    </citation>
    <scope>IDENTIFICATION</scope>
</reference>
<keyword evidence="17" id="KW-1185">Reference proteome</keyword>
<dbReference type="PROSITE" id="PS50067">
    <property type="entry name" value="KINESIN_MOTOR_2"/>
    <property type="match status" value="1"/>
</dbReference>
<feature type="coiled-coil region" evidence="13">
    <location>
        <begin position="829"/>
        <end position="870"/>
    </location>
</feature>
<dbReference type="PRINTS" id="PR00380">
    <property type="entry name" value="KINESINHEAVY"/>
</dbReference>
<dbReference type="eggNOG" id="KOG0239">
    <property type="taxonomic scope" value="Eukaryota"/>
</dbReference>
<dbReference type="HOGENOM" id="CLU_001485_22_0_1"/>
<evidence type="ECO:0000256" key="2">
    <source>
        <dbReference type="ARBA" id="ARBA00022490"/>
    </source>
</evidence>
<dbReference type="GO" id="GO:0001750">
    <property type="term" value="C:photoreceptor outer segment"/>
    <property type="evidence" value="ECO:0007669"/>
    <property type="project" value="Ensembl"/>
</dbReference>
<evidence type="ECO:0000256" key="1">
    <source>
        <dbReference type="ARBA" id="ARBA00004245"/>
    </source>
</evidence>
<dbReference type="GO" id="GO:0005524">
    <property type="term" value="F:ATP binding"/>
    <property type="evidence" value="ECO:0007669"/>
    <property type="project" value="UniProtKB-UniRule"/>
</dbReference>
<dbReference type="InParanoid" id="G1L8A0"/>
<dbReference type="GO" id="GO:0005874">
    <property type="term" value="C:microtubule"/>
    <property type="evidence" value="ECO:0007669"/>
    <property type="project" value="UniProtKB-KW"/>
</dbReference>
<organism evidence="16 17">
    <name type="scientific">Ailuropoda melanoleuca</name>
    <name type="common">Giant panda</name>
    <dbReference type="NCBI Taxonomy" id="9646"/>
    <lineage>
        <taxon>Eukaryota</taxon>
        <taxon>Metazoa</taxon>
        <taxon>Chordata</taxon>
        <taxon>Craniata</taxon>
        <taxon>Vertebrata</taxon>
        <taxon>Euteleostomi</taxon>
        <taxon>Mammalia</taxon>
        <taxon>Eutheria</taxon>
        <taxon>Laurasiatheria</taxon>
        <taxon>Carnivora</taxon>
        <taxon>Caniformia</taxon>
        <taxon>Ursidae</taxon>
        <taxon>Ailuropoda</taxon>
    </lineage>
</organism>
<accession>G1L8A0</accession>
<keyword evidence="6 13" id="KW-0175">Coiled coil</keyword>
<feature type="coiled-coil region" evidence="13">
    <location>
        <begin position="403"/>
        <end position="444"/>
    </location>
</feature>
<dbReference type="PANTHER" id="PTHR47969">
    <property type="entry name" value="CHROMOSOME-ASSOCIATED KINESIN KIF4A-RELATED"/>
    <property type="match status" value="1"/>
</dbReference>
<dbReference type="Ensembl" id="ENSAMET00000003244.2">
    <property type="protein sequence ID" value="ENSAMEP00000003116.2"/>
    <property type="gene ID" value="ENSAMEG00000002951.2"/>
</dbReference>
<evidence type="ECO:0000313" key="17">
    <source>
        <dbReference type="Proteomes" id="UP000008912"/>
    </source>
</evidence>
<evidence type="ECO:0000256" key="4">
    <source>
        <dbReference type="ARBA" id="ARBA00022741"/>
    </source>
</evidence>
<comment type="subcellular location">
    <subcellularLocation>
        <location evidence="1">Cytoplasm</location>
        <location evidence="1">Cytoskeleton</location>
    </subcellularLocation>
</comment>
<feature type="binding site" evidence="12">
    <location>
        <begin position="91"/>
        <end position="98"/>
    </location>
    <ligand>
        <name>ATP</name>
        <dbReference type="ChEBI" id="CHEBI:30616"/>
    </ligand>
</feature>
<feature type="compositionally biased region" description="Low complexity" evidence="14">
    <location>
        <begin position="1000"/>
        <end position="1012"/>
    </location>
</feature>
<comment type="similarity">
    <text evidence="12">Belongs to the TRAFAC class myosin-kinesin ATPase superfamily. Kinesin family.</text>
</comment>